<gene>
    <name evidence="3" type="ORF">F6V30_07980</name>
</gene>
<protein>
    <submittedName>
        <fullName evidence="3">Helix-turn-helix transcriptional regulator</fullName>
    </submittedName>
</protein>
<accession>A0ABQ6TN76</accession>
<dbReference type="Gene3D" id="1.10.260.40">
    <property type="entry name" value="lambda repressor-like DNA-binding domains"/>
    <property type="match status" value="1"/>
</dbReference>
<evidence type="ECO:0000313" key="4">
    <source>
        <dbReference type="Proteomes" id="UP000798046"/>
    </source>
</evidence>
<dbReference type="InterPro" id="IPR050807">
    <property type="entry name" value="TransReg_Diox_bact_type"/>
</dbReference>
<evidence type="ECO:0000256" key="1">
    <source>
        <dbReference type="ARBA" id="ARBA00023125"/>
    </source>
</evidence>
<organism evidence="3 4">
    <name type="scientific">Oryzomonas sagensis</name>
    <dbReference type="NCBI Taxonomy" id="2603857"/>
    <lineage>
        <taxon>Bacteria</taxon>
        <taxon>Pseudomonadati</taxon>
        <taxon>Thermodesulfobacteriota</taxon>
        <taxon>Desulfuromonadia</taxon>
        <taxon>Geobacterales</taxon>
        <taxon>Geobacteraceae</taxon>
        <taxon>Oryzomonas</taxon>
    </lineage>
</organism>
<dbReference type="InterPro" id="IPR010982">
    <property type="entry name" value="Lambda_DNA-bd_dom_sf"/>
</dbReference>
<reference evidence="3 4" key="1">
    <citation type="journal article" date="2020" name="Microorganisms">
        <title>Description of Three Novel Members in the Family Geobacteraceae, Oryzomonas japonicum gen. nov., sp. nov., Oryzomonas sagensis sp. nov., and Oryzomonas ruber sp. nov.</title>
        <authorList>
            <person name="Xu Z."/>
            <person name="Masuda Y."/>
            <person name="Hayakawa C."/>
            <person name="Ushijima N."/>
            <person name="Kawano K."/>
            <person name="Shiratori Y."/>
            <person name="Senoo K."/>
            <person name="Itoh H."/>
        </authorList>
    </citation>
    <scope>NUCLEOTIDE SEQUENCE [LARGE SCALE GENOMIC DNA]</scope>
    <source>
        <strain evidence="3 4">Red100</strain>
    </source>
</reference>
<dbReference type="PROSITE" id="PS50943">
    <property type="entry name" value="HTH_CROC1"/>
    <property type="match status" value="1"/>
</dbReference>
<sequence>MECADLLKVLGERVRAIRKTRKVSQERLAELAGLHPVFISKLETGKAKASICTFYAIATALDMTLAELVELPREGEAWNSDLSELFQAAKRLEQGKQGIFVETVRGLLSGLAG</sequence>
<dbReference type="SUPFAM" id="SSF47413">
    <property type="entry name" value="lambda repressor-like DNA-binding domains"/>
    <property type="match status" value="1"/>
</dbReference>
<dbReference type="RefSeq" id="WP_151156467.1">
    <property type="nucleotide sequence ID" value="NZ_VZRA01000002.1"/>
</dbReference>
<keyword evidence="1" id="KW-0238">DNA-binding</keyword>
<keyword evidence="4" id="KW-1185">Reference proteome</keyword>
<evidence type="ECO:0000313" key="3">
    <source>
        <dbReference type="EMBL" id="KAB0670093.1"/>
    </source>
</evidence>
<feature type="domain" description="HTH cro/C1-type" evidence="2">
    <location>
        <begin position="14"/>
        <end position="68"/>
    </location>
</feature>
<dbReference type="PANTHER" id="PTHR46797">
    <property type="entry name" value="HTH-TYPE TRANSCRIPTIONAL REGULATOR"/>
    <property type="match status" value="1"/>
</dbReference>
<dbReference type="PANTHER" id="PTHR46797:SF1">
    <property type="entry name" value="METHYLPHOSPHONATE SYNTHASE"/>
    <property type="match status" value="1"/>
</dbReference>
<dbReference type="Proteomes" id="UP000798046">
    <property type="component" value="Unassembled WGS sequence"/>
</dbReference>
<name>A0ABQ6TN76_9BACT</name>
<comment type="caution">
    <text evidence="3">The sequence shown here is derived from an EMBL/GenBank/DDBJ whole genome shotgun (WGS) entry which is preliminary data.</text>
</comment>
<proteinExistence type="predicted"/>
<dbReference type="EMBL" id="VZRA01000002">
    <property type="protein sequence ID" value="KAB0670093.1"/>
    <property type="molecule type" value="Genomic_DNA"/>
</dbReference>
<evidence type="ECO:0000259" key="2">
    <source>
        <dbReference type="PROSITE" id="PS50943"/>
    </source>
</evidence>
<dbReference type="InterPro" id="IPR001387">
    <property type="entry name" value="Cro/C1-type_HTH"/>
</dbReference>
<dbReference type="CDD" id="cd00093">
    <property type="entry name" value="HTH_XRE"/>
    <property type="match status" value="1"/>
</dbReference>
<dbReference type="SMART" id="SM00530">
    <property type="entry name" value="HTH_XRE"/>
    <property type="match status" value="1"/>
</dbReference>
<dbReference type="Pfam" id="PF01381">
    <property type="entry name" value="HTH_3"/>
    <property type="match status" value="1"/>
</dbReference>